<feature type="signal peptide" evidence="2">
    <location>
        <begin position="1"/>
        <end position="32"/>
    </location>
</feature>
<sequence length="127" mass="13650">MAEKKSRSVSGAVICVCIWACMGVFLHQPASAALDCNTIIQQITSCATYLTTGTPVPQEESSCCQGVQSLYGDATTTEEIQQICTCLKNEAINYNLNDRALQSLPSNCGLQLSFTITRDIDCSSISL</sequence>
<dbReference type="InterPro" id="IPR036312">
    <property type="entry name" value="Bifun_inhib/LTP/seed_sf"/>
</dbReference>
<accession>O24485</accession>
<dbReference type="Gene3D" id="1.10.110.10">
    <property type="entry name" value="Plant lipid-transfer and hydrophobic proteins"/>
    <property type="match status" value="1"/>
</dbReference>
<evidence type="ECO:0000259" key="3">
    <source>
        <dbReference type="SMART" id="SM00499"/>
    </source>
</evidence>
<dbReference type="GO" id="GO:0006869">
    <property type="term" value="P:lipid transport"/>
    <property type="evidence" value="ECO:0007669"/>
    <property type="project" value="InterPro"/>
</dbReference>
<protein>
    <recommendedName>
        <fullName evidence="1">Non-specific lipid-transfer protein</fullName>
    </recommendedName>
</protein>
<dbReference type="SUPFAM" id="SSF47699">
    <property type="entry name" value="Bifunctional inhibitor/lipid-transfer protein/seed storage 2S albumin"/>
    <property type="match status" value="1"/>
</dbReference>
<comment type="function">
    <text evidence="1">Plant non-specific lipid-transfer proteins transfer phospholipids as well as galactolipids across membranes. May play a role in wax or cutin deposition in the cell walls of expanding epidermal cells and certain secretory tissues.</text>
</comment>
<reference evidence="4" key="1">
    <citation type="journal article" date="1999" name="Plant Physiol.">
        <title>Genes expressed in Pinus radiata male cones include homologs to anther-specific and pathogenesis response genes.</title>
        <authorList>
            <person name="Walden A.R."/>
            <person name="Walter C."/>
            <person name="Gardner R.C."/>
        </authorList>
    </citation>
    <scope>NUCLEOTIDE SEQUENCE</scope>
    <source>
        <strain evidence="4">880/607</strain>
        <tissue evidence="4">Male cone</tissue>
    </source>
</reference>
<feature type="chain" id="PRO_5004157969" description="Non-specific lipid-transfer protein" evidence="2">
    <location>
        <begin position="33"/>
        <end position="127"/>
    </location>
</feature>
<dbReference type="PRINTS" id="PR00382">
    <property type="entry name" value="LIPIDTRNSFER"/>
</dbReference>
<dbReference type="Pfam" id="PF00234">
    <property type="entry name" value="Tryp_alpha_amyl"/>
    <property type="match status" value="1"/>
</dbReference>
<dbReference type="PANTHER" id="PTHR33076">
    <property type="entry name" value="NON-SPECIFIC LIPID-TRANSFER PROTEIN 2-RELATED"/>
    <property type="match status" value="1"/>
</dbReference>
<evidence type="ECO:0000256" key="1">
    <source>
        <dbReference type="RuleBase" id="RU000628"/>
    </source>
</evidence>
<comment type="similarity">
    <text evidence="1">Belongs to the plant LTP family.</text>
</comment>
<dbReference type="PIR" id="T10744">
    <property type="entry name" value="T10744"/>
</dbReference>
<dbReference type="GO" id="GO:0008289">
    <property type="term" value="F:lipid binding"/>
    <property type="evidence" value="ECO:0007669"/>
    <property type="project" value="UniProtKB-KW"/>
</dbReference>
<dbReference type="CDD" id="cd01960">
    <property type="entry name" value="nsLTP1"/>
    <property type="match status" value="1"/>
</dbReference>
<feature type="domain" description="Bifunctional inhibitor/plant lipid transfer protein/seed storage helical" evidence="3">
    <location>
        <begin position="36"/>
        <end position="122"/>
    </location>
</feature>
<dbReference type="InterPro" id="IPR000528">
    <property type="entry name" value="Plant_nsLTP"/>
</dbReference>
<organism evidence="4">
    <name type="scientific">Pinus radiata</name>
    <name type="common">Monterey pine</name>
    <name type="synonym">Pinus insignis</name>
    <dbReference type="NCBI Taxonomy" id="3347"/>
    <lineage>
        <taxon>Eukaryota</taxon>
        <taxon>Viridiplantae</taxon>
        <taxon>Streptophyta</taxon>
        <taxon>Embryophyta</taxon>
        <taxon>Tracheophyta</taxon>
        <taxon>Spermatophyta</taxon>
        <taxon>Pinopsida</taxon>
        <taxon>Pinidae</taxon>
        <taxon>Conifers I</taxon>
        <taxon>Pinales</taxon>
        <taxon>Pinaceae</taxon>
        <taxon>Pinus</taxon>
        <taxon>Pinus subgen. Pinus</taxon>
    </lineage>
</organism>
<evidence type="ECO:0000313" key="4">
    <source>
        <dbReference type="EMBL" id="AAB80805.1"/>
    </source>
</evidence>
<dbReference type="SMART" id="SM00499">
    <property type="entry name" value="AAI"/>
    <property type="match status" value="1"/>
</dbReference>
<dbReference type="EMBL" id="U90342">
    <property type="protein sequence ID" value="AAB80805.1"/>
    <property type="molecule type" value="mRNA"/>
</dbReference>
<dbReference type="PROSITE" id="PS00597">
    <property type="entry name" value="PLANT_LTP"/>
    <property type="match status" value="1"/>
</dbReference>
<keyword evidence="1" id="KW-0813">Transport</keyword>
<evidence type="ECO:0000256" key="2">
    <source>
        <dbReference type="SAM" id="SignalP"/>
    </source>
</evidence>
<keyword evidence="2" id="KW-0732">Signal</keyword>
<name>O24485_PINRA</name>
<dbReference type="InterPro" id="IPR016140">
    <property type="entry name" value="Bifunc_inhib/LTP/seed_store"/>
</dbReference>
<dbReference type="AlphaFoldDB" id="O24485"/>
<keyword evidence="1" id="KW-0446">Lipid-binding</keyword>
<proteinExistence type="evidence at transcript level"/>